<evidence type="ECO:0000313" key="5">
    <source>
        <dbReference type="Proteomes" id="UP000231056"/>
    </source>
</evidence>
<dbReference type="Pfam" id="PF12850">
    <property type="entry name" value="Metallophos_2"/>
    <property type="match status" value="1"/>
</dbReference>
<gene>
    <name evidence="4" type="ORF">COV58_03250</name>
</gene>
<evidence type="ECO:0000313" key="4">
    <source>
        <dbReference type="EMBL" id="PIQ73304.1"/>
    </source>
</evidence>
<dbReference type="SUPFAM" id="SSF56300">
    <property type="entry name" value="Metallo-dependent phosphatases"/>
    <property type="match status" value="1"/>
</dbReference>
<dbReference type="GO" id="GO:0016787">
    <property type="term" value="F:hydrolase activity"/>
    <property type="evidence" value="ECO:0007669"/>
    <property type="project" value="UniProtKB-UniRule"/>
</dbReference>
<comment type="similarity">
    <text evidence="1 2">Belongs to the metallophosphoesterase superfamily. YfcE family.</text>
</comment>
<evidence type="ECO:0000259" key="3">
    <source>
        <dbReference type="Pfam" id="PF12850"/>
    </source>
</evidence>
<feature type="domain" description="Calcineurin-like phosphoesterase" evidence="3">
    <location>
        <begin position="1"/>
        <end position="158"/>
    </location>
</feature>
<dbReference type="EC" id="3.1.4.-" evidence="2"/>
<sequence>MKIGIISDTHDQIKTIKKAVNLLNEEKVELVFHCGDWVSPFSLFYYKDLKCPIKGIFGNNDGDKFRHIERAKLYGVDVAYEDRFISTEVDGRKIAIFHGDYEEIIDALLKSQMYDAVFYGHNHIKKIKTIGKTLSVNPGTFMPETAPDVKGASFAIYDSSCNTAQLVDL</sequence>
<dbReference type="AlphaFoldDB" id="A0A2M6ITT8"/>
<keyword evidence="2" id="KW-0479">Metal-binding</keyword>
<dbReference type="CDD" id="cd00841">
    <property type="entry name" value="MPP_YfcE"/>
    <property type="match status" value="1"/>
</dbReference>
<dbReference type="Gene3D" id="3.60.21.10">
    <property type="match status" value="1"/>
</dbReference>
<dbReference type="Proteomes" id="UP000231056">
    <property type="component" value="Unassembled WGS sequence"/>
</dbReference>
<dbReference type="GO" id="GO:0046872">
    <property type="term" value="F:metal ion binding"/>
    <property type="evidence" value="ECO:0007669"/>
    <property type="project" value="UniProtKB-KW"/>
</dbReference>
<accession>A0A2M6ITT8</accession>
<dbReference type="InterPro" id="IPR029052">
    <property type="entry name" value="Metallo-depent_PP-like"/>
</dbReference>
<evidence type="ECO:0000256" key="2">
    <source>
        <dbReference type="RuleBase" id="RU362039"/>
    </source>
</evidence>
<protein>
    <recommendedName>
        <fullName evidence="2">Phosphoesterase</fullName>
        <ecNumber evidence="2">3.1.4.-</ecNumber>
    </recommendedName>
</protein>
<dbReference type="InterPro" id="IPR024654">
    <property type="entry name" value="Calcineurin-like_PHP_lpxH"/>
</dbReference>
<evidence type="ECO:0000256" key="1">
    <source>
        <dbReference type="ARBA" id="ARBA00008950"/>
    </source>
</evidence>
<dbReference type="InterPro" id="IPR000979">
    <property type="entry name" value="Phosphodiesterase_MJ0936/Vps29"/>
</dbReference>
<dbReference type="NCBIfam" id="TIGR00040">
    <property type="entry name" value="yfcE"/>
    <property type="match status" value="1"/>
</dbReference>
<comment type="caution">
    <text evidence="4">The sequence shown here is derived from an EMBL/GenBank/DDBJ whole genome shotgun (WGS) entry which is preliminary data.</text>
</comment>
<dbReference type="InterPro" id="IPR041802">
    <property type="entry name" value="MPP_YfcE"/>
</dbReference>
<organism evidence="4 5">
    <name type="scientific">Candidatus Roizmanbacteria bacterium CG11_big_fil_rev_8_21_14_0_20_36_8</name>
    <dbReference type="NCBI Taxonomy" id="1974856"/>
    <lineage>
        <taxon>Bacteria</taxon>
        <taxon>Candidatus Roizmaniibacteriota</taxon>
    </lineage>
</organism>
<reference evidence="4 5" key="1">
    <citation type="submission" date="2017-09" db="EMBL/GenBank/DDBJ databases">
        <title>Depth-based differentiation of microbial function through sediment-hosted aquifers and enrichment of novel symbionts in the deep terrestrial subsurface.</title>
        <authorList>
            <person name="Probst A.J."/>
            <person name="Ladd B."/>
            <person name="Jarett J.K."/>
            <person name="Geller-Mcgrath D.E."/>
            <person name="Sieber C.M."/>
            <person name="Emerson J.B."/>
            <person name="Anantharaman K."/>
            <person name="Thomas B.C."/>
            <person name="Malmstrom R."/>
            <person name="Stieglmeier M."/>
            <person name="Klingl A."/>
            <person name="Woyke T."/>
            <person name="Ryan C.M."/>
            <person name="Banfield J.F."/>
        </authorList>
    </citation>
    <scope>NUCLEOTIDE SEQUENCE [LARGE SCALE GENOMIC DNA]</scope>
    <source>
        <strain evidence="4">CG11_big_fil_rev_8_21_14_0_20_36_8</strain>
    </source>
</reference>
<comment type="cofactor">
    <cofactor evidence="2">
        <name>a divalent metal cation</name>
        <dbReference type="ChEBI" id="CHEBI:60240"/>
    </cofactor>
</comment>
<proteinExistence type="inferred from homology"/>
<dbReference type="InterPro" id="IPR053193">
    <property type="entry name" value="MetalloPDE_YfcE-like"/>
</dbReference>
<dbReference type="EMBL" id="PCVM01000074">
    <property type="protein sequence ID" value="PIQ73304.1"/>
    <property type="molecule type" value="Genomic_DNA"/>
</dbReference>
<dbReference type="PANTHER" id="PTHR43165">
    <property type="entry name" value="METALLOPHOSPHOESTERASE"/>
    <property type="match status" value="1"/>
</dbReference>
<dbReference type="PANTHER" id="PTHR43165:SF1">
    <property type="entry name" value="PHOSPHODIESTERASE MJ0936"/>
    <property type="match status" value="1"/>
</dbReference>
<name>A0A2M6ITT8_9BACT</name>